<dbReference type="SUPFAM" id="SSF52540">
    <property type="entry name" value="P-loop containing nucleoside triphosphate hydrolases"/>
    <property type="match status" value="1"/>
</dbReference>
<dbReference type="PANTHER" id="PTHR42734:SF6">
    <property type="entry name" value="MOLYBDATE IMPORT ATP-BINDING PROTEIN MOLC"/>
    <property type="match status" value="1"/>
</dbReference>
<comment type="caution">
    <text evidence="4">The sequence shown here is derived from an EMBL/GenBank/DDBJ whole genome shotgun (WGS) entry which is preliminary data.</text>
</comment>
<feature type="non-terminal residue" evidence="4">
    <location>
        <position position="85"/>
    </location>
</feature>
<feature type="domain" description="ABC transporter" evidence="3">
    <location>
        <begin position="23"/>
        <end position="80"/>
    </location>
</feature>
<dbReference type="PANTHER" id="PTHR42734">
    <property type="entry name" value="METAL TRANSPORT SYSTEM ATP-BINDING PROTEIN TM_0124-RELATED"/>
    <property type="match status" value="1"/>
</dbReference>
<accession>A0ABY2D2N3</accession>
<dbReference type="InterPro" id="IPR003439">
    <property type="entry name" value="ABC_transporter-like_ATP-bd"/>
</dbReference>
<sequence length="85" mass="9766">MSEQKPVLHLKNASIFQQENLILSDINLDIYKGDFMYLIGKTGSGKSSLMKTLYGDLPLLKGEGYIVDFDLNKLKEKEIPYLRRK</sequence>
<dbReference type="InterPro" id="IPR050153">
    <property type="entry name" value="Metal_Ion_Import_ABC"/>
</dbReference>
<dbReference type="EMBL" id="SLTR01000213">
    <property type="protein sequence ID" value="TDA90145.1"/>
    <property type="molecule type" value="Genomic_DNA"/>
</dbReference>
<evidence type="ECO:0000313" key="4">
    <source>
        <dbReference type="EMBL" id="TDA90145.1"/>
    </source>
</evidence>
<dbReference type="Pfam" id="PF00005">
    <property type="entry name" value="ABC_tran"/>
    <property type="match status" value="1"/>
</dbReference>
<evidence type="ECO:0000256" key="2">
    <source>
        <dbReference type="ARBA" id="ARBA00022448"/>
    </source>
</evidence>
<proteinExistence type="inferred from homology"/>
<dbReference type="Proteomes" id="UP000294823">
    <property type="component" value="Unassembled WGS sequence"/>
</dbReference>
<keyword evidence="4" id="KW-0067">ATP-binding</keyword>
<evidence type="ECO:0000313" key="5">
    <source>
        <dbReference type="Proteomes" id="UP000294823"/>
    </source>
</evidence>
<keyword evidence="2" id="KW-0813">Transport</keyword>
<evidence type="ECO:0000259" key="3">
    <source>
        <dbReference type="Pfam" id="PF00005"/>
    </source>
</evidence>
<keyword evidence="4" id="KW-0547">Nucleotide-binding</keyword>
<comment type="similarity">
    <text evidence="1">Belongs to the ABC transporter superfamily.</text>
</comment>
<keyword evidence="5" id="KW-1185">Reference proteome</keyword>
<evidence type="ECO:0000256" key="1">
    <source>
        <dbReference type="ARBA" id="ARBA00005417"/>
    </source>
</evidence>
<organism evidence="4 5">
    <name type="scientific">Halomonas marinisediminis</name>
    <dbReference type="NCBI Taxonomy" id="2546095"/>
    <lineage>
        <taxon>Bacteria</taxon>
        <taxon>Pseudomonadati</taxon>
        <taxon>Pseudomonadota</taxon>
        <taxon>Gammaproteobacteria</taxon>
        <taxon>Oceanospirillales</taxon>
        <taxon>Halomonadaceae</taxon>
        <taxon>Halomonas</taxon>
    </lineage>
</organism>
<dbReference type="Gene3D" id="3.40.50.300">
    <property type="entry name" value="P-loop containing nucleotide triphosphate hydrolases"/>
    <property type="match status" value="1"/>
</dbReference>
<protein>
    <submittedName>
        <fullName evidence="4">ATP-binding cassette domain-containing protein</fullName>
    </submittedName>
</protein>
<dbReference type="GO" id="GO:0005524">
    <property type="term" value="F:ATP binding"/>
    <property type="evidence" value="ECO:0007669"/>
    <property type="project" value="UniProtKB-KW"/>
</dbReference>
<gene>
    <name evidence="4" type="ORF">E0702_16430</name>
</gene>
<reference evidence="4 5" key="1">
    <citation type="submission" date="2019-03" db="EMBL/GenBank/DDBJ databases">
        <title>Halomonas marinisediminis sp. nov., a moderately halophilic bacterium isolated from the Bohai Gulf.</title>
        <authorList>
            <person name="Ji X."/>
        </authorList>
    </citation>
    <scope>NUCLEOTIDE SEQUENCE [LARGE SCALE GENOMIC DNA]</scope>
    <source>
        <strain evidence="4 5">204</strain>
    </source>
</reference>
<dbReference type="InterPro" id="IPR027417">
    <property type="entry name" value="P-loop_NTPase"/>
</dbReference>
<name>A0ABY2D2N3_9GAMM</name>